<keyword evidence="2" id="KW-0288">FMN</keyword>
<keyword evidence="4" id="KW-0503">Monooxygenase</keyword>
<evidence type="ECO:0000256" key="1">
    <source>
        <dbReference type="ARBA" id="ARBA00022630"/>
    </source>
</evidence>
<dbReference type="GO" id="GO:0046306">
    <property type="term" value="P:alkanesulfonate catabolic process"/>
    <property type="evidence" value="ECO:0007669"/>
    <property type="project" value="TreeGrafter"/>
</dbReference>
<organism evidence="6">
    <name type="scientific">marine sediment metagenome</name>
    <dbReference type="NCBI Taxonomy" id="412755"/>
    <lineage>
        <taxon>unclassified sequences</taxon>
        <taxon>metagenomes</taxon>
        <taxon>ecological metagenomes</taxon>
    </lineage>
</organism>
<evidence type="ECO:0000259" key="5">
    <source>
        <dbReference type="Pfam" id="PF00296"/>
    </source>
</evidence>
<dbReference type="InterPro" id="IPR036661">
    <property type="entry name" value="Luciferase-like_sf"/>
</dbReference>
<dbReference type="PANTHER" id="PTHR42847:SF8">
    <property type="entry name" value="CONSERVED PROTEIN"/>
    <property type="match status" value="1"/>
</dbReference>
<evidence type="ECO:0000256" key="2">
    <source>
        <dbReference type="ARBA" id="ARBA00022643"/>
    </source>
</evidence>
<dbReference type="SUPFAM" id="SSF51679">
    <property type="entry name" value="Bacterial luciferase-like"/>
    <property type="match status" value="1"/>
</dbReference>
<evidence type="ECO:0000313" key="6">
    <source>
        <dbReference type="EMBL" id="KKN07660.1"/>
    </source>
</evidence>
<dbReference type="InterPro" id="IPR019952">
    <property type="entry name" value="F420_OxRdatse_Rv1855c_pred"/>
</dbReference>
<accession>A0A0F9MJY5</accession>
<keyword evidence="3" id="KW-0560">Oxidoreductase</keyword>
<gene>
    <name evidence="6" type="ORF">LCGC14_1064730</name>
</gene>
<dbReference type="InterPro" id="IPR050172">
    <property type="entry name" value="SsuD_RutA_monooxygenase"/>
</dbReference>
<dbReference type="PANTHER" id="PTHR42847">
    <property type="entry name" value="ALKANESULFONATE MONOOXYGENASE"/>
    <property type="match status" value="1"/>
</dbReference>
<name>A0A0F9MJY5_9ZZZZ</name>
<dbReference type="NCBIfam" id="TIGR03560">
    <property type="entry name" value="F420_Rv1855c"/>
    <property type="match status" value="1"/>
</dbReference>
<evidence type="ECO:0000256" key="4">
    <source>
        <dbReference type="ARBA" id="ARBA00023033"/>
    </source>
</evidence>
<dbReference type="AlphaFoldDB" id="A0A0F9MJY5"/>
<protein>
    <recommendedName>
        <fullName evidence="5">Luciferase-like domain-containing protein</fullName>
    </recommendedName>
</protein>
<dbReference type="Gene3D" id="3.20.20.30">
    <property type="entry name" value="Luciferase-like domain"/>
    <property type="match status" value="1"/>
</dbReference>
<dbReference type="EMBL" id="LAZR01004543">
    <property type="protein sequence ID" value="KKN07660.1"/>
    <property type="molecule type" value="Genomic_DNA"/>
</dbReference>
<keyword evidence="1" id="KW-0285">Flavoprotein</keyword>
<reference evidence="6" key="1">
    <citation type="journal article" date="2015" name="Nature">
        <title>Complex archaea that bridge the gap between prokaryotes and eukaryotes.</title>
        <authorList>
            <person name="Spang A."/>
            <person name="Saw J.H."/>
            <person name="Jorgensen S.L."/>
            <person name="Zaremba-Niedzwiedzka K."/>
            <person name="Martijn J."/>
            <person name="Lind A.E."/>
            <person name="van Eijk R."/>
            <person name="Schleper C."/>
            <person name="Guy L."/>
            <person name="Ettema T.J."/>
        </authorList>
    </citation>
    <scope>NUCLEOTIDE SEQUENCE</scope>
</reference>
<sequence length="293" mass="32651">MRIGLQIPSFTWPGGISELRSKLSEIAKAAEKAGFYSIWVMDHFFQLPMIGPVDEPMLEGYSTLNYLAAITKRVKLGTLVTGVVYRHPGALIKSVTTLDVLSGGRAYFGIGAAWFKQEAVGLGLPFPSTKERFERLEETLKIAKLLWSDTREPFNGKHYQLSEPICSPQPISKPHPPILIGGGGEKKTLRFVAKYANACNIFAFMGNRVIKEKLKVLKKHCVDINRPYDEIERTVLSMANISQGNMTGANVIKYCRKLADISIQHIIFSLPNVHDIVPLEVFGEEIIPSTTDF</sequence>
<dbReference type="GO" id="GO:0008726">
    <property type="term" value="F:alkanesulfonate monooxygenase activity"/>
    <property type="evidence" value="ECO:0007669"/>
    <property type="project" value="TreeGrafter"/>
</dbReference>
<feature type="domain" description="Luciferase-like" evidence="5">
    <location>
        <begin position="1"/>
        <end position="217"/>
    </location>
</feature>
<dbReference type="Pfam" id="PF00296">
    <property type="entry name" value="Bac_luciferase"/>
    <property type="match status" value="1"/>
</dbReference>
<evidence type="ECO:0000256" key="3">
    <source>
        <dbReference type="ARBA" id="ARBA00023002"/>
    </source>
</evidence>
<comment type="caution">
    <text evidence="6">The sequence shown here is derived from an EMBL/GenBank/DDBJ whole genome shotgun (WGS) entry which is preliminary data.</text>
</comment>
<dbReference type="InterPro" id="IPR011251">
    <property type="entry name" value="Luciferase-like_dom"/>
</dbReference>
<proteinExistence type="predicted"/>